<accession>A0A2T6AV59</accession>
<dbReference type="EMBL" id="QBKN01000011">
    <property type="protein sequence ID" value="PTX47711.1"/>
    <property type="molecule type" value="Genomic_DNA"/>
</dbReference>
<dbReference type="HAMAP" id="MF_00719">
    <property type="entry name" value="CobS"/>
    <property type="match status" value="1"/>
</dbReference>
<comment type="catalytic activity">
    <reaction evidence="17 19">
        <text>alpha-ribazole + adenosylcob(III)inamide-GDP = adenosylcob(III)alamin + GMP + H(+)</text>
        <dbReference type="Rhea" id="RHEA:16049"/>
        <dbReference type="ChEBI" id="CHEBI:10329"/>
        <dbReference type="ChEBI" id="CHEBI:15378"/>
        <dbReference type="ChEBI" id="CHEBI:18408"/>
        <dbReference type="ChEBI" id="CHEBI:58115"/>
        <dbReference type="ChEBI" id="CHEBI:60487"/>
        <dbReference type="EC" id="2.7.8.26"/>
    </reaction>
</comment>
<dbReference type="RefSeq" id="WP_107976079.1">
    <property type="nucleotide sequence ID" value="NZ_BMEZ01000013.1"/>
</dbReference>
<dbReference type="GO" id="GO:0008818">
    <property type="term" value="F:cobalamin 5'-phosphate synthase activity"/>
    <property type="evidence" value="ECO:0007669"/>
    <property type="project" value="UniProtKB-UniRule"/>
</dbReference>
<comment type="pathway">
    <text evidence="3 19">Cofactor biosynthesis; adenosylcobalamin biosynthesis; adenosylcobalamin from cob(II)yrinate a,c-diamide: step 7/7.</text>
</comment>
<evidence type="ECO:0000256" key="11">
    <source>
        <dbReference type="ARBA" id="ARBA00022842"/>
    </source>
</evidence>
<evidence type="ECO:0000256" key="12">
    <source>
        <dbReference type="ARBA" id="ARBA00022989"/>
    </source>
</evidence>
<evidence type="ECO:0000256" key="15">
    <source>
        <dbReference type="ARBA" id="ARBA00032605"/>
    </source>
</evidence>
<evidence type="ECO:0000313" key="21">
    <source>
        <dbReference type="Proteomes" id="UP000244069"/>
    </source>
</evidence>
<evidence type="ECO:0000256" key="13">
    <source>
        <dbReference type="ARBA" id="ARBA00023136"/>
    </source>
</evidence>
<evidence type="ECO:0000256" key="14">
    <source>
        <dbReference type="ARBA" id="ARBA00025228"/>
    </source>
</evidence>
<proteinExistence type="inferred from homology"/>
<name>A0A2T6AV59_9RHOB</name>
<keyword evidence="21" id="KW-1185">Reference proteome</keyword>
<evidence type="ECO:0000256" key="4">
    <source>
        <dbReference type="ARBA" id="ARBA00010561"/>
    </source>
</evidence>
<evidence type="ECO:0000256" key="16">
    <source>
        <dbReference type="ARBA" id="ARBA00032853"/>
    </source>
</evidence>
<dbReference type="EC" id="2.7.8.26" evidence="5 19"/>
<comment type="catalytic activity">
    <reaction evidence="18 19">
        <text>alpha-ribazole 5'-phosphate + adenosylcob(III)inamide-GDP = adenosylcob(III)alamin 5'-phosphate + GMP + H(+)</text>
        <dbReference type="Rhea" id="RHEA:23560"/>
        <dbReference type="ChEBI" id="CHEBI:15378"/>
        <dbReference type="ChEBI" id="CHEBI:57918"/>
        <dbReference type="ChEBI" id="CHEBI:58115"/>
        <dbReference type="ChEBI" id="CHEBI:60487"/>
        <dbReference type="ChEBI" id="CHEBI:60493"/>
        <dbReference type="EC" id="2.7.8.26"/>
    </reaction>
</comment>
<evidence type="ECO:0000256" key="18">
    <source>
        <dbReference type="ARBA" id="ARBA00049504"/>
    </source>
</evidence>
<evidence type="ECO:0000256" key="7">
    <source>
        <dbReference type="ARBA" id="ARBA00022475"/>
    </source>
</evidence>
<evidence type="ECO:0000256" key="5">
    <source>
        <dbReference type="ARBA" id="ARBA00013200"/>
    </source>
</evidence>
<dbReference type="PANTHER" id="PTHR34148:SF1">
    <property type="entry name" value="ADENOSYLCOBINAMIDE-GDP RIBAZOLETRANSFERASE"/>
    <property type="match status" value="1"/>
</dbReference>
<evidence type="ECO:0000256" key="9">
    <source>
        <dbReference type="ARBA" id="ARBA00022679"/>
    </source>
</evidence>
<comment type="cofactor">
    <cofactor evidence="1 19">
        <name>Mg(2+)</name>
        <dbReference type="ChEBI" id="CHEBI:18420"/>
    </cofactor>
</comment>
<sequence>MVRLEWQIFLLAVQFLTRLPVPRDLPFSDDLTIRAVKYYPLVGALVGAIGGVVLWAAAQIWPMPVAVVLSLAATLLATGCFHEDGLADCADGLGGGSTGERAMEIMRDSRVGTYGAAALIVTLGLKLALLGSLAPGAAALLLIAGQGLGRMAAVQVIRGTPYARAQGGKFAVPRVTPDGYLVATLTALVLWLVLWLMFGVAAMVWGFVLSMVVLLVFRGLFMKRLGGYTGDCLGGAVVLCELAVMLGVTAWA</sequence>
<reference evidence="20 21" key="1">
    <citation type="submission" date="2018-04" db="EMBL/GenBank/DDBJ databases">
        <title>Genomic Encyclopedia of Archaeal and Bacterial Type Strains, Phase II (KMG-II): from individual species to whole genera.</title>
        <authorList>
            <person name="Goeker M."/>
        </authorList>
    </citation>
    <scope>NUCLEOTIDE SEQUENCE [LARGE SCALE GENOMIC DNA]</scope>
    <source>
        <strain evidence="20 21">DSM 29329</strain>
    </source>
</reference>
<dbReference type="Pfam" id="PF02654">
    <property type="entry name" value="CobS"/>
    <property type="match status" value="1"/>
</dbReference>
<organism evidence="20 21">
    <name type="scientific">Allosediminivita pacifica</name>
    <dbReference type="NCBI Taxonomy" id="1267769"/>
    <lineage>
        <taxon>Bacteria</taxon>
        <taxon>Pseudomonadati</taxon>
        <taxon>Pseudomonadota</taxon>
        <taxon>Alphaproteobacteria</taxon>
        <taxon>Rhodobacterales</taxon>
        <taxon>Paracoccaceae</taxon>
        <taxon>Allosediminivita</taxon>
    </lineage>
</organism>
<comment type="similarity">
    <text evidence="4 19">Belongs to the CobS family.</text>
</comment>
<comment type="caution">
    <text evidence="20">The sequence shown here is derived from an EMBL/GenBank/DDBJ whole genome shotgun (WGS) entry which is preliminary data.</text>
</comment>
<dbReference type="GO" id="GO:0051073">
    <property type="term" value="F:adenosylcobinamide-GDP ribazoletransferase activity"/>
    <property type="evidence" value="ECO:0007669"/>
    <property type="project" value="UniProtKB-UniRule"/>
</dbReference>
<feature type="transmembrane region" description="Helical" evidence="19">
    <location>
        <begin position="204"/>
        <end position="221"/>
    </location>
</feature>
<comment type="subcellular location">
    <subcellularLocation>
        <location evidence="2 19">Cell membrane</location>
        <topology evidence="2 19">Multi-pass membrane protein</topology>
    </subcellularLocation>
</comment>
<dbReference type="InterPro" id="IPR003805">
    <property type="entry name" value="CobS"/>
</dbReference>
<evidence type="ECO:0000313" key="20">
    <source>
        <dbReference type="EMBL" id="PTX47711.1"/>
    </source>
</evidence>
<evidence type="ECO:0000256" key="17">
    <source>
        <dbReference type="ARBA" id="ARBA00048623"/>
    </source>
</evidence>
<keyword evidence="13 19" id="KW-0472">Membrane</keyword>
<dbReference type="GO" id="GO:0005886">
    <property type="term" value="C:plasma membrane"/>
    <property type="evidence" value="ECO:0007669"/>
    <property type="project" value="UniProtKB-SubCell"/>
</dbReference>
<evidence type="ECO:0000256" key="6">
    <source>
        <dbReference type="ARBA" id="ARBA00015850"/>
    </source>
</evidence>
<dbReference type="AlphaFoldDB" id="A0A2T6AV59"/>
<comment type="function">
    <text evidence="14 19">Joins adenosylcobinamide-GDP and alpha-ribazole to generate adenosylcobalamin (Ado-cobalamin). Also synthesizes adenosylcobalamin 5'-phosphate from adenosylcobinamide-GDP and alpha-ribazole 5'-phosphate.</text>
</comment>
<dbReference type="UniPathway" id="UPA00148">
    <property type="reaction ID" value="UER00238"/>
</dbReference>
<evidence type="ECO:0000256" key="3">
    <source>
        <dbReference type="ARBA" id="ARBA00004663"/>
    </source>
</evidence>
<feature type="transmembrane region" description="Helical" evidence="19">
    <location>
        <begin position="178"/>
        <end position="198"/>
    </location>
</feature>
<evidence type="ECO:0000256" key="1">
    <source>
        <dbReference type="ARBA" id="ARBA00001946"/>
    </source>
</evidence>
<keyword evidence="11 19" id="KW-0460">Magnesium</keyword>
<keyword evidence="10 19" id="KW-0812">Transmembrane</keyword>
<dbReference type="NCBIfam" id="TIGR00317">
    <property type="entry name" value="cobS"/>
    <property type="match status" value="1"/>
</dbReference>
<keyword evidence="9 19" id="KW-0808">Transferase</keyword>
<dbReference type="GO" id="GO:0009236">
    <property type="term" value="P:cobalamin biosynthetic process"/>
    <property type="evidence" value="ECO:0007669"/>
    <property type="project" value="UniProtKB-UniRule"/>
</dbReference>
<evidence type="ECO:0000256" key="2">
    <source>
        <dbReference type="ARBA" id="ARBA00004651"/>
    </source>
</evidence>
<keyword evidence="12 19" id="KW-1133">Transmembrane helix</keyword>
<dbReference type="PANTHER" id="PTHR34148">
    <property type="entry name" value="ADENOSYLCOBINAMIDE-GDP RIBAZOLETRANSFERASE"/>
    <property type="match status" value="1"/>
</dbReference>
<evidence type="ECO:0000256" key="10">
    <source>
        <dbReference type="ARBA" id="ARBA00022692"/>
    </source>
</evidence>
<dbReference type="Proteomes" id="UP000244069">
    <property type="component" value="Unassembled WGS sequence"/>
</dbReference>
<keyword evidence="8 19" id="KW-0169">Cobalamin biosynthesis</keyword>
<feature type="transmembrane region" description="Helical" evidence="19">
    <location>
        <begin position="137"/>
        <end position="157"/>
    </location>
</feature>
<feature type="transmembrane region" description="Helical" evidence="19">
    <location>
        <begin position="233"/>
        <end position="251"/>
    </location>
</feature>
<evidence type="ECO:0000256" key="8">
    <source>
        <dbReference type="ARBA" id="ARBA00022573"/>
    </source>
</evidence>
<keyword evidence="7 19" id="KW-1003">Cell membrane</keyword>
<protein>
    <recommendedName>
        <fullName evidence="6 19">Adenosylcobinamide-GDP ribazoletransferase</fullName>
        <ecNumber evidence="5 19">2.7.8.26</ecNumber>
    </recommendedName>
    <alternativeName>
        <fullName evidence="16 19">Cobalamin synthase</fullName>
    </alternativeName>
    <alternativeName>
        <fullName evidence="15 19">Cobalamin-5'-phosphate synthase</fullName>
    </alternativeName>
</protein>
<feature type="transmembrane region" description="Helical" evidence="19">
    <location>
        <begin position="38"/>
        <end position="57"/>
    </location>
</feature>
<dbReference type="OrthoDB" id="9794626at2"/>
<evidence type="ECO:0000256" key="19">
    <source>
        <dbReference type="HAMAP-Rule" id="MF_00719"/>
    </source>
</evidence>
<gene>
    <name evidence="19" type="primary">cobS</name>
    <name evidence="20" type="ORF">C8N44_11139</name>
</gene>